<dbReference type="InterPro" id="IPR016162">
    <property type="entry name" value="Ald_DH_N"/>
</dbReference>
<keyword evidence="2 4" id="KW-0560">Oxidoreductase</keyword>
<dbReference type="InterPro" id="IPR016161">
    <property type="entry name" value="Ald_DH/histidinol_DH"/>
</dbReference>
<evidence type="ECO:0000256" key="4">
    <source>
        <dbReference type="PIRNR" id="PIRNR036492"/>
    </source>
</evidence>
<dbReference type="SUPFAM" id="SSF53720">
    <property type="entry name" value="ALDH-like"/>
    <property type="match status" value="1"/>
</dbReference>
<organism evidence="9 10">
    <name type="scientific">Neolewinella lacunae</name>
    <dbReference type="NCBI Taxonomy" id="1517758"/>
    <lineage>
        <taxon>Bacteria</taxon>
        <taxon>Pseudomonadati</taxon>
        <taxon>Bacteroidota</taxon>
        <taxon>Saprospiria</taxon>
        <taxon>Saprospirales</taxon>
        <taxon>Lewinellaceae</taxon>
        <taxon>Neolewinella</taxon>
    </lineage>
</organism>
<evidence type="ECO:0000256" key="3">
    <source>
        <dbReference type="ARBA" id="ARBA00023027"/>
    </source>
</evidence>
<dbReference type="InterPro" id="IPR016163">
    <property type="entry name" value="Ald_DH_C"/>
</dbReference>
<dbReference type="InterPro" id="IPR012394">
    <property type="entry name" value="Aldehyde_DH_NAD(P)"/>
</dbReference>
<evidence type="ECO:0000256" key="1">
    <source>
        <dbReference type="ARBA" id="ARBA00009986"/>
    </source>
</evidence>
<dbReference type="GO" id="GO:0006081">
    <property type="term" value="P:aldehyde metabolic process"/>
    <property type="evidence" value="ECO:0007669"/>
    <property type="project" value="InterPro"/>
</dbReference>
<dbReference type="PROSITE" id="PS00687">
    <property type="entry name" value="ALDEHYDE_DEHYDR_GLU"/>
    <property type="match status" value="1"/>
</dbReference>
<feature type="active site" evidence="5 6">
    <location>
        <position position="226"/>
    </location>
</feature>
<dbReference type="PIRSF" id="PIRSF036492">
    <property type="entry name" value="ALDH"/>
    <property type="match status" value="1"/>
</dbReference>
<dbReference type="RefSeq" id="WP_187467007.1">
    <property type="nucleotide sequence ID" value="NZ_JACSIT010000115.1"/>
</dbReference>
<comment type="similarity">
    <text evidence="1 4 7">Belongs to the aldehyde dehydrogenase family.</text>
</comment>
<dbReference type="PANTHER" id="PTHR43570">
    <property type="entry name" value="ALDEHYDE DEHYDROGENASE"/>
    <property type="match status" value="1"/>
</dbReference>
<dbReference type="Gene3D" id="3.40.605.10">
    <property type="entry name" value="Aldehyde Dehydrogenase, Chain A, domain 1"/>
    <property type="match status" value="1"/>
</dbReference>
<evidence type="ECO:0000313" key="10">
    <source>
        <dbReference type="Proteomes" id="UP000650081"/>
    </source>
</evidence>
<dbReference type="PANTHER" id="PTHR43570:SF20">
    <property type="entry name" value="ALDEHYDE DEHYDROGENASE ALDX-RELATED"/>
    <property type="match status" value="1"/>
</dbReference>
<proteinExistence type="inferred from homology"/>
<dbReference type="InterPro" id="IPR015590">
    <property type="entry name" value="Aldehyde_DH_dom"/>
</dbReference>
<dbReference type="InterPro" id="IPR029510">
    <property type="entry name" value="Ald_DH_CS_GLU"/>
</dbReference>
<feature type="domain" description="Aldehyde dehydrogenase" evidence="8">
    <location>
        <begin position="25"/>
        <end position="446"/>
    </location>
</feature>
<accession>A0A923PIZ1</accession>
<evidence type="ECO:0000313" key="9">
    <source>
        <dbReference type="EMBL" id="MBC6994950.1"/>
    </source>
</evidence>
<evidence type="ECO:0000259" key="8">
    <source>
        <dbReference type="Pfam" id="PF00171"/>
    </source>
</evidence>
<evidence type="ECO:0000256" key="5">
    <source>
        <dbReference type="PIRSR" id="PIRSR036492-1"/>
    </source>
</evidence>
<keyword evidence="3" id="KW-0520">NAD</keyword>
<evidence type="ECO:0000256" key="7">
    <source>
        <dbReference type="RuleBase" id="RU003345"/>
    </source>
</evidence>
<dbReference type="EMBL" id="JACSIT010000115">
    <property type="protein sequence ID" value="MBC6994950.1"/>
    <property type="molecule type" value="Genomic_DNA"/>
</dbReference>
<protein>
    <recommendedName>
        <fullName evidence="4">Aldehyde dehydrogenase</fullName>
    </recommendedName>
</protein>
<dbReference type="AlphaFoldDB" id="A0A923PIZ1"/>
<reference evidence="9" key="1">
    <citation type="submission" date="2020-08" db="EMBL/GenBank/DDBJ databases">
        <title>Lewinella bacteria from marine environments.</title>
        <authorList>
            <person name="Zhong Y."/>
        </authorList>
    </citation>
    <scope>NUCLEOTIDE SEQUENCE</scope>
    <source>
        <strain evidence="9">KCTC 42187</strain>
    </source>
</reference>
<evidence type="ECO:0000256" key="6">
    <source>
        <dbReference type="PROSITE-ProRule" id="PRU10007"/>
    </source>
</evidence>
<dbReference type="Proteomes" id="UP000650081">
    <property type="component" value="Unassembled WGS sequence"/>
</dbReference>
<gene>
    <name evidence="9" type="ORF">H9S92_12295</name>
</gene>
<dbReference type="GO" id="GO:0004029">
    <property type="term" value="F:aldehyde dehydrogenase (NAD+) activity"/>
    <property type="evidence" value="ECO:0007669"/>
    <property type="project" value="TreeGrafter"/>
</dbReference>
<name>A0A923PIZ1_9BACT</name>
<keyword evidence="10" id="KW-1185">Reference proteome</keyword>
<dbReference type="Gene3D" id="3.40.309.10">
    <property type="entry name" value="Aldehyde Dehydrogenase, Chain A, domain 2"/>
    <property type="match status" value="1"/>
</dbReference>
<dbReference type="FunFam" id="3.40.309.10:FF:000003">
    <property type="entry name" value="Aldehyde dehydrogenase"/>
    <property type="match status" value="1"/>
</dbReference>
<comment type="caution">
    <text evidence="9">The sequence shown here is derived from an EMBL/GenBank/DDBJ whole genome shotgun (WGS) entry which is preliminary data.</text>
</comment>
<dbReference type="Pfam" id="PF00171">
    <property type="entry name" value="Aldedh"/>
    <property type="match status" value="1"/>
</dbReference>
<feature type="active site" evidence="5">
    <location>
        <position position="260"/>
    </location>
</feature>
<evidence type="ECO:0000256" key="2">
    <source>
        <dbReference type="ARBA" id="ARBA00023002"/>
    </source>
</evidence>
<dbReference type="GO" id="GO:0005737">
    <property type="term" value="C:cytoplasm"/>
    <property type="evidence" value="ECO:0007669"/>
    <property type="project" value="TreeGrafter"/>
</dbReference>
<sequence>MSTTPPPASAASLDNAGLEPLLAVQRAHAPALSAQKAPERIARLRKIEDYLTQPGNVDRLVAALEKDFRKHEVETLLTELGQVLSHVRYIKKHLRRWMEPERLPTPLAMLGTRSYIHHEAKGVALIIAPWNYPFSLTLIPLLYAIAAGCAAVVKPSELSPATTDFIDEMLSDLFEEREIKVVQGEGDTAAYLTTLPFDHIFFTGSPAIGKKVMAAAAANLTSVTLELGGKSPAVVDQDVNLEKSAANTIWGKCVNAGQTCIAPDYLLVHQAIATPYVAALGRAITRFYGSDVQASKSLPRIISERHFDRIKALLDDAIDKGATVAYGGQVDRADRFIAPTILTNVNEDMRIMQEEIFGPLLPVITYQRPEEALEIINRQEKALAFYVQSHSRSTVKTLLAGSSSGGAVINDYLIGGGSPVVPFGGVNNSGIGKSFGHRGFIEFTNERPVVERRFLDLSMAYPPYTDKVVGLARRIFTWI</sequence>